<dbReference type="InterPro" id="IPR026912">
    <property type="entry name" value="Adenine_deam_C"/>
</dbReference>
<evidence type="ECO:0000256" key="7">
    <source>
        <dbReference type="SAM" id="SignalP"/>
    </source>
</evidence>
<evidence type="ECO:0000259" key="8">
    <source>
        <dbReference type="Pfam" id="PF01979"/>
    </source>
</evidence>
<evidence type="ECO:0000256" key="2">
    <source>
        <dbReference type="ARBA" id="ARBA00012782"/>
    </source>
</evidence>
<dbReference type="PATRIC" id="fig|38307.3.peg.2274"/>
<dbReference type="PANTHER" id="PTHR11113:SF2">
    <property type="entry name" value="ADENINE DEAMINASE"/>
    <property type="match status" value="1"/>
</dbReference>
<evidence type="ECO:0000313" key="11">
    <source>
        <dbReference type="Proteomes" id="UP000077786"/>
    </source>
</evidence>
<keyword evidence="3 6" id="KW-0378">Hydrolase</keyword>
<evidence type="ECO:0000256" key="3">
    <source>
        <dbReference type="ARBA" id="ARBA00022801"/>
    </source>
</evidence>
<dbReference type="Gene3D" id="3.20.20.140">
    <property type="entry name" value="Metal-dependent hydrolases"/>
    <property type="match status" value="1"/>
</dbReference>
<dbReference type="Gene3D" id="2.30.40.10">
    <property type="entry name" value="Urease, subunit C, domain 1"/>
    <property type="match status" value="1"/>
</dbReference>
<dbReference type="GO" id="GO:0000034">
    <property type="term" value="F:adenine deaminase activity"/>
    <property type="evidence" value="ECO:0007669"/>
    <property type="project" value="UniProtKB-UniRule"/>
</dbReference>
<name>A0A1B6VJ12_9PROT</name>
<evidence type="ECO:0000256" key="4">
    <source>
        <dbReference type="ARBA" id="ARBA00023211"/>
    </source>
</evidence>
<protein>
    <recommendedName>
        <fullName evidence="2 6">Adenine deaminase</fullName>
        <shortName evidence="6">Adenase</shortName>
        <shortName evidence="6">Adenine aminase</shortName>
        <ecNumber evidence="2 6">3.5.4.2</ecNumber>
    </recommendedName>
</protein>
<evidence type="ECO:0000259" key="9">
    <source>
        <dbReference type="Pfam" id="PF13382"/>
    </source>
</evidence>
<comment type="caution">
    <text evidence="10">The sequence shown here is derived from an EMBL/GenBank/DDBJ whole genome shotgun (WGS) entry which is preliminary data.</text>
</comment>
<dbReference type="AlphaFoldDB" id="A0A1B6VJ12"/>
<accession>A0A1B6VJ12</accession>
<evidence type="ECO:0000256" key="5">
    <source>
        <dbReference type="ARBA" id="ARBA00047720"/>
    </source>
</evidence>
<feature type="chain" id="PRO_5008590140" description="Adenine deaminase" evidence="7">
    <location>
        <begin position="35"/>
        <end position="656"/>
    </location>
</feature>
<dbReference type="GO" id="GO:0006146">
    <property type="term" value="P:adenine catabolic process"/>
    <property type="evidence" value="ECO:0007669"/>
    <property type="project" value="InterPro"/>
</dbReference>
<dbReference type="EMBL" id="LUTU01000009">
    <property type="protein sequence ID" value="OAJ67219.1"/>
    <property type="molecule type" value="Genomic_DNA"/>
</dbReference>
<comment type="similarity">
    <text evidence="1 6">Belongs to the metallo-dependent hydrolases superfamily. Adenine deaminase family.</text>
</comment>
<keyword evidence="4 6" id="KW-0464">Manganese</keyword>
<gene>
    <name evidence="6" type="primary">ade</name>
    <name evidence="10" type="ORF">A0123_02191</name>
</gene>
<comment type="catalytic activity">
    <reaction evidence="5 6">
        <text>adenine + H2O + H(+) = hypoxanthine + NH4(+)</text>
        <dbReference type="Rhea" id="RHEA:23688"/>
        <dbReference type="ChEBI" id="CHEBI:15377"/>
        <dbReference type="ChEBI" id="CHEBI:15378"/>
        <dbReference type="ChEBI" id="CHEBI:16708"/>
        <dbReference type="ChEBI" id="CHEBI:17368"/>
        <dbReference type="ChEBI" id="CHEBI:28938"/>
        <dbReference type="EC" id="3.5.4.2"/>
    </reaction>
</comment>
<keyword evidence="7" id="KW-0732">Signal</keyword>
<dbReference type="HAMAP" id="MF_01518">
    <property type="entry name" value="Adenine_deamin"/>
    <property type="match status" value="1"/>
</dbReference>
<comment type="cofactor">
    <cofactor evidence="6">
        <name>Mn(2+)</name>
        <dbReference type="ChEBI" id="CHEBI:29035"/>
    </cofactor>
</comment>
<dbReference type="EC" id="3.5.4.2" evidence="2 6"/>
<proteinExistence type="inferred from homology"/>
<dbReference type="Pfam" id="PF13382">
    <property type="entry name" value="Adenine_deam_C"/>
    <property type="match status" value="1"/>
</dbReference>
<feature type="domain" description="Adenine deaminase C-terminal" evidence="9">
    <location>
        <begin position="478"/>
        <end position="604"/>
    </location>
</feature>
<feature type="domain" description="Amidohydrolase-related" evidence="8">
    <location>
        <begin position="129"/>
        <end position="416"/>
    </location>
</feature>
<evidence type="ECO:0000256" key="1">
    <source>
        <dbReference type="ARBA" id="ARBA00006773"/>
    </source>
</evidence>
<dbReference type="InterPro" id="IPR011059">
    <property type="entry name" value="Metal-dep_hydrolase_composite"/>
</dbReference>
<evidence type="ECO:0000256" key="6">
    <source>
        <dbReference type="HAMAP-Rule" id="MF_01518"/>
    </source>
</evidence>
<dbReference type="Proteomes" id="UP000077786">
    <property type="component" value="Unassembled WGS sequence"/>
</dbReference>
<feature type="signal peptide" evidence="7">
    <location>
        <begin position="1"/>
        <end position="34"/>
    </location>
</feature>
<organism evidence="10 11">
    <name type="scientific">Gluconobacter cerinus</name>
    <dbReference type="NCBI Taxonomy" id="38307"/>
    <lineage>
        <taxon>Bacteria</taxon>
        <taxon>Pseudomonadati</taxon>
        <taxon>Pseudomonadota</taxon>
        <taxon>Alphaproteobacteria</taxon>
        <taxon>Acetobacterales</taxon>
        <taxon>Acetobacteraceae</taxon>
        <taxon>Gluconobacter</taxon>
    </lineage>
</organism>
<reference evidence="10 11" key="1">
    <citation type="submission" date="2016-03" db="EMBL/GenBank/DDBJ databases">
        <title>Draft genome sequence of Gluconobacter cerinus strain CECT 9110.</title>
        <authorList>
            <person name="Sainz F."/>
            <person name="Mas A."/>
            <person name="Torija M.J."/>
        </authorList>
    </citation>
    <scope>NUCLEOTIDE SEQUENCE [LARGE SCALE GENOMIC DNA]</scope>
    <source>
        <strain evidence="10 11">CECT 9110</strain>
    </source>
</reference>
<sequence>MFFPLFFRTSSNFLAKTLACSLACISLTSPYAVAGETLVSAVPTASRVAHPVAFSDEVKTRQLLVAVALGHAPADLLIHNAKVLNVYTLSWEDGQDIVIAGQRIAWVGPVGAWKGQALSTFDAKGLPAVPGFGESHKHIESSMLSPEWEAALVIPLGNTWTTEGSHEFANVSGTHNVEFWLTAEHLGSPLKIFPALGSATPPSAFEQGGGNYAYKEISENIRDNPRVQGLDEVMDWPAVSNPSHPGHQRIWENIQATFDNRGVVDGHGAGLWDMDTINAFAGAGLSSDHETRLPEEAWNKLQHGLFLQLRDDNIERAVPYFVRKGLKNWNNIALVTDDRNVADTLKQGTMDYHIRLAIKMGAPIEASYAMGSLYPAQHGHLDQIVGSITPGRYADVVLLSSVPDVKIKYVFANGKLAAQDGKYLLPVPKITWPTWASDTIHIGRKLTAKDFEILAPKGKTTQVTAAIQAPFYTDPVQKTATLSVVNGIVQRDVAHDIIKVATVDRYMGQARLGKMFWTGNGPKTPDSAIATSVSHDLHNITVMGTSDEAMALAVNRIAELKGGIVMISHGKVLAEMKLEIAGLMTSRPVQDAAASMENVYAKADGLEWIGAPGYPRRLLISMITCSPFTWRLVVPYPGNPSGLVLLQTGQTMPTVW</sequence>
<dbReference type="SUPFAM" id="SSF51338">
    <property type="entry name" value="Composite domain of metallo-dependent hydrolases"/>
    <property type="match status" value="1"/>
</dbReference>
<evidence type="ECO:0000313" key="10">
    <source>
        <dbReference type="EMBL" id="OAJ67219.1"/>
    </source>
</evidence>
<dbReference type="InterPro" id="IPR006680">
    <property type="entry name" value="Amidohydro-rel"/>
</dbReference>
<dbReference type="Pfam" id="PF01979">
    <property type="entry name" value="Amidohydro_1"/>
    <property type="match status" value="1"/>
</dbReference>
<dbReference type="PANTHER" id="PTHR11113">
    <property type="entry name" value="N-ACETYLGLUCOSAMINE-6-PHOSPHATE DEACETYLASE"/>
    <property type="match status" value="1"/>
</dbReference>
<dbReference type="InterPro" id="IPR006679">
    <property type="entry name" value="Adenine_deam"/>
</dbReference>